<dbReference type="Proteomes" id="UP001230289">
    <property type="component" value="Unassembled WGS sequence"/>
</dbReference>
<reference evidence="1 2" key="1">
    <citation type="submission" date="2023-08" db="EMBL/GenBank/DDBJ databases">
        <title>Microbacterium sp. nov., isolated from a waste landfill.</title>
        <authorList>
            <person name="Wen W."/>
        </authorList>
    </citation>
    <scope>NUCLEOTIDE SEQUENCE [LARGE SCALE GENOMIC DNA]</scope>
    <source>
        <strain evidence="1 2">ASV81</strain>
    </source>
</reference>
<organism evidence="1 2">
    <name type="scientific">Microbacterium capsulatum</name>
    <dbReference type="NCBI Taxonomy" id="3041921"/>
    <lineage>
        <taxon>Bacteria</taxon>
        <taxon>Bacillati</taxon>
        <taxon>Actinomycetota</taxon>
        <taxon>Actinomycetes</taxon>
        <taxon>Micrococcales</taxon>
        <taxon>Microbacteriaceae</taxon>
        <taxon>Microbacterium</taxon>
    </lineage>
</organism>
<evidence type="ECO:0000313" key="1">
    <source>
        <dbReference type="EMBL" id="MDQ4214767.1"/>
    </source>
</evidence>
<proteinExistence type="predicted"/>
<keyword evidence="2" id="KW-1185">Reference proteome</keyword>
<sequence length="466" mass="49069">MGIELLPEEVLGSCLVRDGLLVLLPDGGDELAAELDRLVVVFDGALNPFDVGVRGIADVVLDATAEEVVVFVSSSAGGALEDHSLDDVVFEAAAPAPDRALEVVVVADPTLPDPVVGVEECLHFFEELFADQCLVASVVCLAFVLNLAEVITVAKHALHLGYRDRCGWSCGGGSRGEAAIGEFGRNVCEGVFPGRVQLEREFHEGCSFGVGGDGADFAALDSFQGVEVADGRFTERAAILGLLTHLVGDVRAVFAGAVLVERRQDAVHQLTDRGCVDRFSGGDEGDAALLQVGHDDRVIDPVPSEPRELVDDHVFHITVVADAFKHLLERNALGHLGAAAAGLDVFTDEGESELLCLAYAGDALCRDGDSLGVIVRVDLALAGDAKVGHGPGAGRRIDPGEWIGLDDLCQIVLVGLCDHRAEFGRSRCESERRGCCAHGLPSFGWLSGLTLVLAGKSRPFGASRPN</sequence>
<evidence type="ECO:0000313" key="2">
    <source>
        <dbReference type="Proteomes" id="UP001230289"/>
    </source>
</evidence>
<protein>
    <submittedName>
        <fullName evidence="1">Uncharacterized protein</fullName>
    </submittedName>
</protein>
<dbReference type="EMBL" id="JAVFCB010000007">
    <property type="protein sequence ID" value="MDQ4214767.1"/>
    <property type="molecule type" value="Genomic_DNA"/>
</dbReference>
<comment type="caution">
    <text evidence="1">The sequence shown here is derived from an EMBL/GenBank/DDBJ whole genome shotgun (WGS) entry which is preliminary data.</text>
</comment>
<name>A0ABU0XI04_9MICO</name>
<gene>
    <name evidence="1" type="ORF">RBR11_12660</name>
</gene>
<accession>A0ABU0XI04</accession>